<reference evidence="1 2" key="1">
    <citation type="submission" date="2017-09" db="EMBL/GenBank/DDBJ databases">
        <authorList>
            <person name="Ehlers B."/>
            <person name="Leendertz F.H."/>
        </authorList>
    </citation>
    <scope>NUCLEOTIDE SEQUENCE [LARGE SCALE GENOMIC DNA]</scope>
    <source>
        <strain evidence="1 2">CGMCC 4.6857</strain>
    </source>
</reference>
<sequence length="284" mass="30081">MTMYDLGDAIPLRHEVTNDDGDLTNATVAVVLTRPNGTAFPAVSVTNPSTGVYKANPIPDATGAWAGVWSTTGAVTSVTPFTFTVGDPAPALYTSLPDVQTAIGKIEDDDRDDLILKAIAAASRLIDRRTGRRFYADRVATARTFPVCGQSMYVGGEQVLLVDDIATATDLAVATGSTGSWTPVSTWETGPDNALAYGQPITEIRAAAGWIPATGRVQITARWGWPAIPEEIAQAAQLLAARLYRRKDSPNGVIGSADWGTIRVSRTDPDVEALIQPFVIPAIA</sequence>
<dbReference type="Gene3D" id="1.10.3230.30">
    <property type="entry name" value="Phage gp6-like head-tail connector protein"/>
    <property type="match status" value="1"/>
</dbReference>
<protein>
    <recommendedName>
        <fullName evidence="3">Phage gp6-like head-tail connector protein</fullName>
    </recommendedName>
</protein>
<evidence type="ECO:0008006" key="3">
    <source>
        <dbReference type="Google" id="ProtNLM"/>
    </source>
</evidence>
<accession>A0A285H0F3</accession>
<dbReference type="EMBL" id="OBDY01000003">
    <property type="protein sequence ID" value="SNY29034.1"/>
    <property type="molecule type" value="Genomic_DNA"/>
</dbReference>
<dbReference type="RefSeq" id="WP_245922902.1">
    <property type="nucleotide sequence ID" value="NZ_OBDY01000003.1"/>
</dbReference>
<proteinExistence type="predicted"/>
<evidence type="ECO:0000313" key="2">
    <source>
        <dbReference type="Proteomes" id="UP000219612"/>
    </source>
</evidence>
<dbReference type="CDD" id="cd08054">
    <property type="entry name" value="gp6"/>
    <property type="match status" value="1"/>
</dbReference>
<gene>
    <name evidence="1" type="ORF">SAMN05421748_103180</name>
</gene>
<keyword evidence="2" id="KW-1185">Reference proteome</keyword>
<evidence type="ECO:0000313" key="1">
    <source>
        <dbReference type="EMBL" id="SNY29034.1"/>
    </source>
</evidence>
<name>A0A285H0F3_9ACTN</name>
<dbReference type="Proteomes" id="UP000219612">
    <property type="component" value="Unassembled WGS sequence"/>
</dbReference>
<organism evidence="1 2">
    <name type="scientific">Paractinoplanes atraurantiacus</name>
    <dbReference type="NCBI Taxonomy" id="1036182"/>
    <lineage>
        <taxon>Bacteria</taxon>
        <taxon>Bacillati</taxon>
        <taxon>Actinomycetota</taxon>
        <taxon>Actinomycetes</taxon>
        <taxon>Micromonosporales</taxon>
        <taxon>Micromonosporaceae</taxon>
        <taxon>Paractinoplanes</taxon>
    </lineage>
</organism>
<dbReference type="AlphaFoldDB" id="A0A285H0F3"/>